<evidence type="ECO:0000313" key="3">
    <source>
        <dbReference type="EMBL" id="KAF8888711.1"/>
    </source>
</evidence>
<dbReference type="Proteomes" id="UP000724874">
    <property type="component" value="Unassembled WGS sequence"/>
</dbReference>
<proteinExistence type="predicted"/>
<accession>A0A9P5NHT1</accession>
<name>A0A9P5NHT1_GYMJU</name>
<reference evidence="3" key="1">
    <citation type="submission" date="2020-11" db="EMBL/GenBank/DDBJ databases">
        <authorList>
            <consortium name="DOE Joint Genome Institute"/>
            <person name="Ahrendt S."/>
            <person name="Riley R."/>
            <person name="Andreopoulos W."/>
            <person name="LaButti K."/>
            <person name="Pangilinan J."/>
            <person name="Ruiz-duenas F.J."/>
            <person name="Barrasa J.M."/>
            <person name="Sanchez-Garcia M."/>
            <person name="Camarero S."/>
            <person name="Miyauchi S."/>
            <person name="Serrano A."/>
            <person name="Linde D."/>
            <person name="Babiker R."/>
            <person name="Drula E."/>
            <person name="Ayuso-Fernandez I."/>
            <person name="Pacheco R."/>
            <person name="Padilla G."/>
            <person name="Ferreira P."/>
            <person name="Barriuso J."/>
            <person name="Kellner H."/>
            <person name="Castanera R."/>
            <person name="Alfaro M."/>
            <person name="Ramirez L."/>
            <person name="Pisabarro A.G."/>
            <person name="Kuo A."/>
            <person name="Tritt A."/>
            <person name="Lipzen A."/>
            <person name="He G."/>
            <person name="Yan M."/>
            <person name="Ng V."/>
            <person name="Cullen D."/>
            <person name="Martin F."/>
            <person name="Rosso M.-N."/>
            <person name="Henrissat B."/>
            <person name="Hibbett D."/>
            <person name="Martinez A.T."/>
            <person name="Grigoriev I.V."/>
        </authorList>
    </citation>
    <scope>NUCLEOTIDE SEQUENCE</scope>
    <source>
        <strain evidence="3">AH 44721</strain>
    </source>
</reference>
<dbReference type="AlphaFoldDB" id="A0A9P5NHT1"/>
<feature type="region of interest" description="Disordered" evidence="1">
    <location>
        <begin position="286"/>
        <end position="315"/>
    </location>
</feature>
<gene>
    <name evidence="3" type="ORF">CPB84DRAFT_1849531</name>
</gene>
<dbReference type="Gene3D" id="1.20.1280.50">
    <property type="match status" value="1"/>
</dbReference>
<protein>
    <recommendedName>
        <fullName evidence="2">F-box domain-containing protein</fullName>
    </recommendedName>
</protein>
<dbReference type="EMBL" id="JADNYJ010000083">
    <property type="protein sequence ID" value="KAF8888711.1"/>
    <property type="molecule type" value="Genomic_DNA"/>
</dbReference>
<evidence type="ECO:0000259" key="2">
    <source>
        <dbReference type="PROSITE" id="PS50181"/>
    </source>
</evidence>
<evidence type="ECO:0000256" key="1">
    <source>
        <dbReference type="SAM" id="MobiDB-lite"/>
    </source>
</evidence>
<dbReference type="OrthoDB" id="2751409at2759"/>
<feature type="compositionally biased region" description="Low complexity" evidence="1">
    <location>
        <begin position="290"/>
        <end position="299"/>
    </location>
</feature>
<dbReference type="PROSITE" id="PS50181">
    <property type="entry name" value="FBOX"/>
    <property type="match status" value="1"/>
</dbReference>
<dbReference type="InterPro" id="IPR001810">
    <property type="entry name" value="F-box_dom"/>
</dbReference>
<organism evidence="3 4">
    <name type="scientific">Gymnopilus junonius</name>
    <name type="common">Spectacular rustgill mushroom</name>
    <name type="synonym">Gymnopilus spectabilis subsp. junonius</name>
    <dbReference type="NCBI Taxonomy" id="109634"/>
    <lineage>
        <taxon>Eukaryota</taxon>
        <taxon>Fungi</taxon>
        <taxon>Dikarya</taxon>
        <taxon>Basidiomycota</taxon>
        <taxon>Agaricomycotina</taxon>
        <taxon>Agaricomycetes</taxon>
        <taxon>Agaricomycetidae</taxon>
        <taxon>Agaricales</taxon>
        <taxon>Agaricineae</taxon>
        <taxon>Hymenogastraceae</taxon>
        <taxon>Gymnopilus</taxon>
    </lineage>
</organism>
<dbReference type="InterPro" id="IPR036047">
    <property type="entry name" value="F-box-like_dom_sf"/>
</dbReference>
<feature type="domain" description="F-box" evidence="2">
    <location>
        <begin position="1"/>
        <end position="47"/>
    </location>
</feature>
<dbReference type="CDD" id="cd09917">
    <property type="entry name" value="F-box_SF"/>
    <property type="match status" value="1"/>
</dbReference>
<comment type="caution">
    <text evidence="3">The sequence shown here is derived from an EMBL/GenBank/DDBJ whole genome shotgun (WGS) entry which is preliminary data.</text>
</comment>
<keyword evidence="4" id="KW-1185">Reference proteome</keyword>
<evidence type="ECO:0000313" key="4">
    <source>
        <dbReference type="Proteomes" id="UP000724874"/>
    </source>
</evidence>
<dbReference type="SMART" id="SM00256">
    <property type="entry name" value="FBOX"/>
    <property type="match status" value="1"/>
</dbReference>
<sequence>MLLSLPPEIIVHILCQLHPHDYLACQLSCKHLNDLIAHSSELQYSAALLRACADDNPCSKLPISRKLEALRIAEKAWTSLRPRCEMSVPVDHAQSGVYDLSAGVYLLSNATRNAIHYLKLPRNSTDEIKWEMLEVNNSIIDIGLCLYEHDLIVIVTSTVVQQQHAALRPLYKIELQFVQFSTGKPHPDARESRIHVMNSQWEKPAVGIEIVGDHLVLILCFYNAQRPEDRVYIYEWKTNTLKVSWQAPYQSYSGFLFLTPDLILLPNTLTGCLDIFRIPSKPTFDTPTLSSSSSSQSSQKAACTAPYPLVRNPTP</sequence>
<dbReference type="Pfam" id="PF12937">
    <property type="entry name" value="F-box-like"/>
    <property type="match status" value="1"/>
</dbReference>
<dbReference type="SUPFAM" id="SSF81383">
    <property type="entry name" value="F-box domain"/>
    <property type="match status" value="1"/>
</dbReference>